<feature type="region of interest" description="Disordered" evidence="1">
    <location>
        <begin position="24"/>
        <end position="46"/>
    </location>
</feature>
<keyword evidence="4" id="KW-1185">Reference proteome</keyword>
<comment type="caution">
    <text evidence="3">The sequence shown here is derived from an EMBL/GenBank/DDBJ whole genome shotgun (WGS) entry which is preliminary data.</text>
</comment>
<dbReference type="AlphaFoldDB" id="A0AAJ0B5W4"/>
<dbReference type="EMBL" id="MU839840">
    <property type="protein sequence ID" value="KAK1752236.1"/>
    <property type="molecule type" value="Genomic_DNA"/>
</dbReference>
<accession>A0AAJ0B5W4</accession>
<feature type="signal peptide" evidence="2">
    <location>
        <begin position="1"/>
        <end position="18"/>
    </location>
</feature>
<proteinExistence type="predicted"/>
<evidence type="ECO:0000256" key="2">
    <source>
        <dbReference type="SAM" id="SignalP"/>
    </source>
</evidence>
<feature type="compositionally biased region" description="Basic and acidic residues" evidence="1">
    <location>
        <begin position="98"/>
        <end position="114"/>
    </location>
</feature>
<evidence type="ECO:0000313" key="3">
    <source>
        <dbReference type="EMBL" id="KAK1752236.1"/>
    </source>
</evidence>
<feature type="chain" id="PRO_5042555974" evidence="2">
    <location>
        <begin position="19"/>
        <end position="264"/>
    </location>
</feature>
<protein>
    <submittedName>
        <fullName evidence="3">Uncharacterized protein</fullName>
    </submittedName>
</protein>
<feature type="region of interest" description="Disordered" evidence="1">
    <location>
        <begin position="89"/>
        <end position="123"/>
    </location>
</feature>
<reference evidence="3" key="1">
    <citation type="submission" date="2023-06" db="EMBL/GenBank/DDBJ databases">
        <title>Genome-scale phylogeny and comparative genomics of the fungal order Sordariales.</title>
        <authorList>
            <consortium name="Lawrence Berkeley National Laboratory"/>
            <person name="Hensen N."/>
            <person name="Bonometti L."/>
            <person name="Westerberg I."/>
            <person name="Brannstrom I.O."/>
            <person name="Guillou S."/>
            <person name="Cros-Aarteil S."/>
            <person name="Calhoun S."/>
            <person name="Haridas S."/>
            <person name="Kuo A."/>
            <person name="Mondo S."/>
            <person name="Pangilinan J."/>
            <person name="Riley R."/>
            <person name="Labutti K."/>
            <person name="Andreopoulos B."/>
            <person name="Lipzen A."/>
            <person name="Chen C."/>
            <person name="Yanf M."/>
            <person name="Daum C."/>
            <person name="Ng V."/>
            <person name="Clum A."/>
            <person name="Steindorff A."/>
            <person name="Ohm R."/>
            <person name="Martin F."/>
            <person name="Silar P."/>
            <person name="Natvig D."/>
            <person name="Lalanne C."/>
            <person name="Gautier V."/>
            <person name="Ament-Velasquez S.L."/>
            <person name="Kruys A."/>
            <person name="Hutchinson M.I."/>
            <person name="Powell A.J."/>
            <person name="Barry K."/>
            <person name="Miller A.N."/>
            <person name="Grigoriev I.V."/>
            <person name="Debuchy R."/>
            <person name="Gladieux P."/>
            <person name="Thoren M.H."/>
            <person name="Johannesson H."/>
        </authorList>
    </citation>
    <scope>NUCLEOTIDE SEQUENCE</scope>
    <source>
        <strain evidence="3">PSN4</strain>
    </source>
</reference>
<evidence type="ECO:0000313" key="4">
    <source>
        <dbReference type="Proteomes" id="UP001239445"/>
    </source>
</evidence>
<evidence type="ECO:0000256" key="1">
    <source>
        <dbReference type="SAM" id="MobiDB-lite"/>
    </source>
</evidence>
<dbReference type="Proteomes" id="UP001239445">
    <property type="component" value="Unassembled WGS sequence"/>
</dbReference>
<organism evidence="3 4">
    <name type="scientific">Echria macrotheca</name>
    <dbReference type="NCBI Taxonomy" id="438768"/>
    <lineage>
        <taxon>Eukaryota</taxon>
        <taxon>Fungi</taxon>
        <taxon>Dikarya</taxon>
        <taxon>Ascomycota</taxon>
        <taxon>Pezizomycotina</taxon>
        <taxon>Sordariomycetes</taxon>
        <taxon>Sordariomycetidae</taxon>
        <taxon>Sordariales</taxon>
        <taxon>Schizotheciaceae</taxon>
        <taxon>Echria</taxon>
    </lineage>
</organism>
<gene>
    <name evidence="3" type="ORF">QBC47DRAFT_433245</name>
</gene>
<name>A0AAJ0B5W4_9PEZI</name>
<sequence>MRIPATVSLALLWSAANALPQGCTPLHERDISNPSPDTSDRPKDAPKRLRLPILIDLNLSYDGDHVNVTVDTIPLAACPFGNCASVDQDAELPGPDPSLDRRDLPDDKFEHETTTGHPRPYISENPEEPDWWDFYPGYNEHICDVPTHYASAGAIRMSLDRYVAAFKSPEEVVTFPPSSVVTLRCWEHKTCMLSWINVDDEPMNRTVKQLKERADTLLTHCAVNMTVSEGMYWEVAKGGFVDEDGFLTRIHGKNRWGELPKGYN</sequence>
<keyword evidence="2" id="KW-0732">Signal</keyword>